<dbReference type="PROSITE" id="PS51679">
    <property type="entry name" value="SAM_MT_C5"/>
    <property type="match status" value="1"/>
</dbReference>
<dbReference type="GO" id="GO:0032259">
    <property type="term" value="P:methylation"/>
    <property type="evidence" value="ECO:0007669"/>
    <property type="project" value="UniProtKB-KW"/>
</dbReference>
<dbReference type="Pfam" id="PF00145">
    <property type="entry name" value="DNA_methylase"/>
    <property type="match status" value="1"/>
</dbReference>
<dbReference type="EC" id="2.1.1.37" evidence="1"/>
<dbReference type="InterPro" id="IPR029063">
    <property type="entry name" value="SAM-dependent_MTases_sf"/>
</dbReference>
<protein>
    <recommendedName>
        <fullName evidence="1">DNA (cytosine-5-)-methyltransferase</fullName>
        <ecNumber evidence="1">2.1.1.37</ecNumber>
    </recommendedName>
</protein>
<dbReference type="REBASE" id="22367">
    <property type="entry name" value="M2.SspZLORF27P"/>
</dbReference>
<proteinExistence type="inferred from homology"/>
<dbReference type="PANTHER" id="PTHR10629">
    <property type="entry name" value="CYTOSINE-SPECIFIC METHYLTRANSFERASE"/>
    <property type="match status" value="1"/>
</dbReference>
<evidence type="ECO:0000313" key="7">
    <source>
        <dbReference type="Proteomes" id="UP000298310"/>
    </source>
</evidence>
<dbReference type="Gene3D" id="3.40.50.150">
    <property type="entry name" value="Vaccinia Virus protein VP39"/>
    <property type="match status" value="1"/>
</dbReference>
<name>D0UWD3_9CAUD</name>
<evidence type="ECO:0000256" key="2">
    <source>
        <dbReference type="ARBA" id="ARBA00022603"/>
    </source>
</evidence>
<keyword evidence="7" id="KW-1185">Reference proteome</keyword>
<dbReference type="SUPFAM" id="SSF53335">
    <property type="entry name" value="S-adenosyl-L-methionine-dependent methyltransferases"/>
    <property type="match status" value="1"/>
</dbReference>
<organism evidence="6 7">
    <name type="scientific">Streptomyces phage ZL12</name>
    <dbReference type="NCBI Taxonomy" id="2570911"/>
    <lineage>
        <taxon>Viruses</taxon>
        <taxon>Duplodnaviria</taxon>
        <taxon>Heunggongvirae</taxon>
        <taxon>Uroviricota</taxon>
        <taxon>Caudoviricetes</taxon>
        <taxon>Fuzanglongvirus</taxon>
        <taxon>Fuzanglongvirus ZL12</taxon>
    </lineage>
</organism>
<keyword evidence="3 5" id="KW-0808">Transferase</keyword>
<dbReference type="Proteomes" id="UP000298310">
    <property type="component" value="Segment"/>
</dbReference>
<evidence type="ECO:0000256" key="1">
    <source>
        <dbReference type="ARBA" id="ARBA00011975"/>
    </source>
</evidence>
<reference evidence="6 7" key="1">
    <citation type="journal article" date="2010" name="J. Bacteriol.">
        <title>Characterization of the replication, transfer, and plasmid/lytic phage cycle of the Streptomyces plasmid-phage pZL12.</title>
        <authorList>
            <person name="Zhong L."/>
            <person name="Cheng Q."/>
            <person name="Tian X."/>
            <person name="Zhao L."/>
            <person name="Qin Z."/>
        </authorList>
    </citation>
    <scope>NUCLEOTIDE SEQUENCE [LARGE SCALE GENOMIC DNA]</scope>
</reference>
<dbReference type="PRINTS" id="PR00105">
    <property type="entry name" value="C5METTRFRASE"/>
</dbReference>
<dbReference type="InterPro" id="IPR001525">
    <property type="entry name" value="C5_MeTfrase"/>
</dbReference>
<dbReference type="Gene3D" id="3.90.120.10">
    <property type="entry name" value="DNA Methylase, subunit A, domain 2"/>
    <property type="match status" value="1"/>
</dbReference>
<keyword evidence="2 5" id="KW-0489">Methyltransferase</keyword>
<accession>D0UWD3</accession>
<dbReference type="KEGG" id="vg:80142644"/>
<evidence type="ECO:0000313" key="6">
    <source>
        <dbReference type="EMBL" id="ACX71105.1"/>
    </source>
</evidence>
<comment type="similarity">
    <text evidence="5">Belongs to the class I-like SAM-binding methyltransferase superfamily. C5-methyltransferase family.</text>
</comment>
<keyword evidence="4 5" id="KW-0949">S-adenosyl-L-methionine</keyword>
<evidence type="ECO:0000256" key="4">
    <source>
        <dbReference type="ARBA" id="ARBA00022691"/>
    </source>
</evidence>
<dbReference type="InterPro" id="IPR050390">
    <property type="entry name" value="C5-Methyltransferase"/>
</dbReference>
<dbReference type="EMBL" id="GQ919031">
    <property type="protein sequence ID" value="ACX71105.1"/>
    <property type="molecule type" value="Genomic_DNA"/>
</dbReference>
<feature type="active site" evidence="5">
    <location>
        <position position="77"/>
    </location>
</feature>
<gene>
    <name evidence="6" type="ORF">pZL12.28c</name>
</gene>
<evidence type="ECO:0000256" key="3">
    <source>
        <dbReference type="ARBA" id="ARBA00022679"/>
    </source>
</evidence>
<sequence>MAAGPDLIVEGFHGPGGWAEGRRILGLTTRAVGMEWDAAASATAVAAGHTVIRCDVAEYPTSPFTGRRIIKVDSSPCQAWSRAGKGLGLKDQPLVHQAVEDLAAGRDTRAKLLTACADPRSLLAAEPMRWHHDLRPETIVMEQVPAVLPLFQHYGRILRAWGYSVWVGILNAANYGVPQTRERAVLIASRVRDVTAPEPTHAEHPADDLFGARLLPWVSMADALDWPDGIDINTRGERRTSGGNNFSADGPSWALTEKARSWWVLRHSARSNATTRRLDQPAATIVAGHARRDYQWQTVGDGPQQRRPLALTEAAVLQAFRSTYPFRGSESKAFQQIANAVPPLLAAHVLAAATGARLAEAVEEQVAA</sequence>
<evidence type="ECO:0000256" key="5">
    <source>
        <dbReference type="PROSITE-ProRule" id="PRU01016"/>
    </source>
</evidence>
<dbReference type="PANTHER" id="PTHR10629:SF52">
    <property type="entry name" value="DNA (CYTOSINE-5)-METHYLTRANSFERASE 1"/>
    <property type="match status" value="1"/>
</dbReference>
<dbReference type="GO" id="GO:0003886">
    <property type="term" value="F:DNA (cytosine-5-)-methyltransferase activity"/>
    <property type="evidence" value="ECO:0007669"/>
    <property type="project" value="UniProtKB-EC"/>
</dbReference>